<comment type="caution">
    <text evidence="2">The sequence shown here is derived from an EMBL/GenBank/DDBJ whole genome shotgun (WGS) entry which is preliminary data.</text>
</comment>
<evidence type="ECO:0000256" key="1">
    <source>
        <dbReference type="SAM" id="Phobius"/>
    </source>
</evidence>
<proteinExistence type="predicted"/>
<dbReference type="RefSeq" id="WP_057454528.1">
    <property type="nucleotide sequence ID" value="NZ_RBTE01000590.1"/>
</dbReference>
<organism evidence="2 3">
    <name type="scientific">Pseudomonas savastanoi</name>
    <name type="common">Pseudomonas syringae pv. savastanoi</name>
    <dbReference type="NCBI Taxonomy" id="29438"/>
    <lineage>
        <taxon>Bacteria</taxon>
        <taxon>Pseudomonadati</taxon>
        <taxon>Pseudomonadota</taxon>
        <taxon>Gammaproteobacteria</taxon>
        <taxon>Pseudomonadales</taxon>
        <taxon>Pseudomonadaceae</taxon>
        <taxon>Pseudomonas</taxon>
    </lineage>
</organism>
<keyword evidence="1" id="KW-0812">Transmembrane</keyword>
<reference evidence="2 3" key="1">
    <citation type="submission" date="2018-08" db="EMBL/GenBank/DDBJ databases">
        <title>Recombination of ecologically and evolutionarily significant loci maintains genetic cohesion in the Pseudomonas syringae species complex.</title>
        <authorList>
            <person name="Dillon M."/>
            <person name="Thakur S."/>
            <person name="Almeida R.N.D."/>
            <person name="Weir B.S."/>
            <person name="Guttman D.S."/>
        </authorList>
    </citation>
    <scope>NUCLEOTIDE SEQUENCE [LARGE SCALE GENOMIC DNA]</scope>
    <source>
        <strain evidence="2 3">ICMP 13685</strain>
    </source>
</reference>
<keyword evidence="1" id="KW-1133">Transmembrane helix</keyword>
<dbReference type="EMBL" id="RBSL01000372">
    <property type="protein sequence ID" value="RMS22426.1"/>
    <property type="molecule type" value="Genomic_DNA"/>
</dbReference>
<sequence>MRNPFTSLPKKKPETRYYVKTYRQATPIIAAVNIYSGLASAILTYAIDEMNVKNECEANLQELDTALGIKNAATRTKALNVLRMMNLIETSTCNRTGITRFRINSKAYSTESEVAALKSSTFNEDLNFAALDENGFIKEEAIKNFKARKPALKKVKEDKYGIPF</sequence>
<dbReference type="AlphaFoldDB" id="A0A3M5BAL3"/>
<evidence type="ECO:0000313" key="3">
    <source>
        <dbReference type="Proteomes" id="UP000269801"/>
    </source>
</evidence>
<feature type="transmembrane region" description="Helical" evidence="1">
    <location>
        <begin position="21"/>
        <end position="47"/>
    </location>
</feature>
<name>A0A3M5BAL3_PSESS</name>
<dbReference type="Proteomes" id="UP000269801">
    <property type="component" value="Unassembled WGS sequence"/>
</dbReference>
<keyword evidence="1" id="KW-0472">Membrane</keyword>
<gene>
    <name evidence="2" type="ORF">ALP70_01848</name>
</gene>
<protein>
    <submittedName>
        <fullName evidence="2">Uncharacterized protein</fullName>
    </submittedName>
</protein>
<accession>A0A3M5BAL3</accession>
<evidence type="ECO:0000313" key="2">
    <source>
        <dbReference type="EMBL" id="RMS22426.1"/>
    </source>
</evidence>